<dbReference type="InterPro" id="IPR027351">
    <property type="entry name" value="(+)RNA_virus_helicase_core_dom"/>
</dbReference>
<protein>
    <submittedName>
        <fullName evidence="2">Putative triple gene block protein 1</fullName>
    </submittedName>
</protein>
<accession>V5V3A2</accession>
<name>V5V3A2_9VIRU</name>
<sequence length="131" mass="14550">TEGVAKHSRTEKLTCHWRALDEYQLGSNEDIAAYNILVGDPFQGTARRKPHFVKTESYRVPRPVCDFLSTRGFDIVSTAPGSIVTLGPYCGHQLPKSGIYCTWAQYQAASLTHTAFALVTLTSCKVLNLTW</sequence>
<feature type="domain" description="(+)RNA virus helicase C-terminal" evidence="1">
    <location>
        <begin position="9"/>
        <end position="89"/>
    </location>
</feature>
<dbReference type="Pfam" id="PF01443">
    <property type="entry name" value="Viral_helicase1"/>
    <property type="match status" value="1"/>
</dbReference>
<reference evidence="2" key="1">
    <citation type="submission" date="2013-07" db="EMBL/GenBank/DDBJ databases">
        <title>Genomic characterization of AAV1 and evidence of other flexiviruses in Oklahoma Tallgrass Prairie Preserve revealed by sequence analysis and genomic organization.</title>
        <authorList>
            <person name="Dutta M."/>
            <person name="Sokhandan Bashir N."/>
            <person name="Melcher U."/>
        </authorList>
    </citation>
    <scope>NUCLEOTIDE SEQUENCE</scope>
    <source>
        <strain evidence="2">05TGP00120D</strain>
    </source>
</reference>
<organism evidence="2">
    <name type="scientific">Escobaria virus</name>
    <dbReference type="NCBI Taxonomy" id="1417306"/>
    <lineage>
        <taxon>Viruses</taxon>
        <taxon>Riboviria</taxon>
        <taxon>Orthornavirae</taxon>
        <taxon>Kitrinoviricota</taxon>
        <taxon>Alsuviricetes</taxon>
        <taxon>Tymovirales</taxon>
        <taxon>Alphaflexiviridae</taxon>
    </lineage>
</organism>
<proteinExistence type="predicted"/>
<evidence type="ECO:0000313" key="2">
    <source>
        <dbReference type="EMBL" id="AHB87052.1"/>
    </source>
</evidence>
<dbReference type="EMBL" id="KF421919">
    <property type="protein sequence ID" value="AHB87052.1"/>
    <property type="molecule type" value="Genomic_RNA"/>
</dbReference>
<dbReference type="GO" id="GO:0005524">
    <property type="term" value="F:ATP binding"/>
    <property type="evidence" value="ECO:0007669"/>
    <property type="project" value="InterPro"/>
</dbReference>
<feature type="non-terminal residue" evidence="2">
    <location>
        <position position="1"/>
    </location>
</feature>
<evidence type="ECO:0000259" key="1">
    <source>
        <dbReference type="Pfam" id="PF01443"/>
    </source>
</evidence>